<comment type="catalytic activity">
    <reaction evidence="1 12 13">
        <text>Endonucleolytic cleavage to 5'-phosphomonoester.</text>
        <dbReference type="EC" id="3.1.26.4"/>
    </reaction>
</comment>
<evidence type="ECO:0000256" key="9">
    <source>
        <dbReference type="ARBA" id="ARBA00022759"/>
    </source>
</evidence>
<dbReference type="GO" id="GO:0043137">
    <property type="term" value="P:DNA replication, removal of RNA primer"/>
    <property type="evidence" value="ECO:0007669"/>
    <property type="project" value="TreeGrafter"/>
</dbReference>
<dbReference type="KEGG" id="caa:Caka_2702"/>
<evidence type="ECO:0000256" key="6">
    <source>
        <dbReference type="ARBA" id="ARBA00022490"/>
    </source>
</evidence>
<evidence type="ECO:0000259" key="14">
    <source>
        <dbReference type="PROSITE" id="PS51975"/>
    </source>
</evidence>
<dbReference type="NCBIfam" id="NF000595">
    <property type="entry name" value="PRK00015.1-3"/>
    <property type="match status" value="1"/>
</dbReference>
<evidence type="ECO:0000256" key="11">
    <source>
        <dbReference type="ARBA" id="ARBA00023211"/>
    </source>
</evidence>
<evidence type="ECO:0000256" key="10">
    <source>
        <dbReference type="ARBA" id="ARBA00022801"/>
    </source>
</evidence>
<dbReference type="PROSITE" id="PS51975">
    <property type="entry name" value="RNASE_H_2"/>
    <property type="match status" value="1"/>
</dbReference>
<keyword evidence="8 12" id="KW-0479">Metal-binding</keyword>
<accession>D5EPY4</accession>
<dbReference type="GO" id="GO:0005737">
    <property type="term" value="C:cytoplasm"/>
    <property type="evidence" value="ECO:0007669"/>
    <property type="project" value="UniProtKB-SubCell"/>
</dbReference>
<comment type="subcellular location">
    <subcellularLocation>
        <location evidence="4">Cytoplasm</location>
    </subcellularLocation>
</comment>
<evidence type="ECO:0000313" key="15">
    <source>
        <dbReference type="EMBL" id="ADE55717.1"/>
    </source>
</evidence>
<dbReference type="eggNOG" id="COG0164">
    <property type="taxonomic scope" value="Bacteria"/>
</dbReference>
<dbReference type="Pfam" id="PF01351">
    <property type="entry name" value="RNase_HII"/>
    <property type="match status" value="1"/>
</dbReference>
<name>D5EPY4_CORAD</name>
<dbReference type="InterPro" id="IPR036397">
    <property type="entry name" value="RNaseH_sf"/>
</dbReference>
<dbReference type="HOGENOM" id="CLU_036532_3_2_0"/>
<keyword evidence="16" id="KW-1185">Reference proteome</keyword>
<keyword evidence="9 12" id="KW-0255">Endonuclease</keyword>
<dbReference type="PANTHER" id="PTHR10954:SF18">
    <property type="entry name" value="RIBONUCLEASE HII"/>
    <property type="match status" value="1"/>
</dbReference>
<feature type="domain" description="RNase H type-2" evidence="14">
    <location>
        <begin position="16"/>
        <end position="238"/>
    </location>
</feature>
<dbReference type="InterPro" id="IPR012337">
    <property type="entry name" value="RNaseH-like_sf"/>
</dbReference>
<evidence type="ECO:0000256" key="8">
    <source>
        <dbReference type="ARBA" id="ARBA00022723"/>
    </source>
</evidence>
<evidence type="ECO:0000256" key="2">
    <source>
        <dbReference type="ARBA" id="ARBA00001946"/>
    </source>
</evidence>
<dbReference type="AlphaFoldDB" id="D5EPY4"/>
<reference evidence="15 16" key="1">
    <citation type="journal article" date="2010" name="Stand. Genomic Sci.">
        <title>Complete genome sequence of Coraliomargarita akajimensis type strain (04OKA010-24).</title>
        <authorList>
            <person name="Mavromatis K."/>
            <person name="Abt B."/>
            <person name="Brambilla E."/>
            <person name="Lapidus A."/>
            <person name="Copeland A."/>
            <person name="Deshpande S."/>
            <person name="Nolan M."/>
            <person name="Lucas S."/>
            <person name="Tice H."/>
            <person name="Cheng J.F."/>
            <person name="Han C."/>
            <person name="Detter J.C."/>
            <person name="Woyke T."/>
            <person name="Goodwin L."/>
            <person name="Pitluck S."/>
            <person name="Held B."/>
            <person name="Brettin T."/>
            <person name="Tapia R."/>
            <person name="Ivanova N."/>
            <person name="Mikhailova N."/>
            <person name="Pati A."/>
            <person name="Liolios K."/>
            <person name="Chen A."/>
            <person name="Palaniappan K."/>
            <person name="Land M."/>
            <person name="Hauser L."/>
            <person name="Chang Y.J."/>
            <person name="Jeffries C.D."/>
            <person name="Rohde M."/>
            <person name="Goker M."/>
            <person name="Bristow J."/>
            <person name="Eisen J.A."/>
            <person name="Markowitz V."/>
            <person name="Hugenholtz P."/>
            <person name="Klenk H.P."/>
            <person name="Kyrpides N.C."/>
        </authorList>
    </citation>
    <scope>NUCLEOTIDE SEQUENCE [LARGE SCALE GENOMIC DNA]</scope>
    <source>
        <strain evidence="16">DSM 45221 / IAM 15411 / JCM 23193 / KCTC 12865</strain>
    </source>
</reference>
<dbReference type="EC" id="3.1.26.4" evidence="13"/>
<proteinExistence type="inferred from homology"/>
<dbReference type="GO" id="GO:0046872">
    <property type="term" value="F:metal ion binding"/>
    <property type="evidence" value="ECO:0007669"/>
    <property type="project" value="UniProtKB-KW"/>
</dbReference>
<feature type="binding site" evidence="12">
    <location>
        <position position="22"/>
    </location>
    <ligand>
        <name>a divalent metal cation</name>
        <dbReference type="ChEBI" id="CHEBI:60240"/>
    </ligand>
</feature>
<organism evidence="15 16">
    <name type="scientific">Coraliomargarita akajimensis (strain DSM 45221 / IAM 15411 / JCM 23193 / KCTC 12865 / 04OKA010-24)</name>
    <dbReference type="NCBI Taxonomy" id="583355"/>
    <lineage>
        <taxon>Bacteria</taxon>
        <taxon>Pseudomonadati</taxon>
        <taxon>Verrucomicrobiota</taxon>
        <taxon>Opitutia</taxon>
        <taxon>Puniceicoccales</taxon>
        <taxon>Coraliomargaritaceae</taxon>
        <taxon>Coraliomargarita</taxon>
    </lineage>
</organism>
<comment type="cofactor">
    <cofactor evidence="12">
        <name>Mn(2+)</name>
        <dbReference type="ChEBI" id="CHEBI:29035"/>
    </cofactor>
    <cofactor evidence="12">
        <name>Mg(2+)</name>
        <dbReference type="ChEBI" id="CHEBI:18420"/>
    </cofactor>
    <text evidence="12">Manganese or magnesium. Binds 1 divalent metal ion per monomer in the absence of substrate. May bind a second metal ion after substrate binding.</text>
</comment>
<dbReference type="Gene3D" id="3.30.420.10">
    <property type="entry name" value="Ribonuclease H-like superfamily/Ribonuclease H"/>
    <property type="match status" value="1"/>
</dbReference>
<comment type="cofactor">
    <cofactor evidence="2">
        <name>Mg(2+)</name>
        <dbReference type="ChEBI" id="CHEBI:18420"/>
    </cofactor>
</comment>
<keyword evidence="11" id="KW-0464">Manganese</keyword>
<evidence type="ECO:0000256" key="1">
    <source>
        <dbReference type="ARBA" id="ARBA00000077"/>
    </source>
</evidence>
<dbReference type="OrthoDB" id="9803420at2"/>
<dbReference type="RefSeq" id="WP_013044439.1">
    <property type="nucleotide sequence ID" value="NC_014008.1"/>
</dbReference>
<feature type="binding site" evidence="12">
    <location>
        <position position="23"/>
    </location>
    <ligand>
        <name>a divalent metal cation</name>
        <dbReference type="ChEBI" id="CHEBI:60240"/>
    </ligand>
</feature>
<dbReference type="InterPro" id="IPR022898">
    <property type="entry name" value="RNase_HII"/>
</dbReference>
<dbReference type="Proteomes" id="UP000000925">
    <property type="component" value="Chromosome"/>
</dbReference>
<dbReference type="SUPFAM" id="SSF53098">
    <property type="entry name" value="Ribonuclease H-like"/>
    <property type="match status" value="1"/>
</dbReference>
<keyword evidence="6" id="KW-0963">Cytoplasm</keyword>
<sequence length="238" mass="25767">MNQLQEHDAELLQELDWLIGIDEAGRGCLAGPVVAGACVLADDFFDNVSALERSARINDSKQLSADAREGQYRLLEDLQGEGLIDFAVASGTVTEIAELNILGANRLAMQRAVDALAVRATGWELPVLGAEDPLFAAQAAVKLIVDGRPLKPWPYAHEGIVKGDGKSLAIAMASIAAKVTRDRLMLELDQQYPQYGFAQHKGYGTKQHRHALAAEGPCPEHRELFLRKVLGGNMSAEN</sequence>
<dbReference type="GO" id="GO:0003723">
    <property type="term" value="F:RNA binding"/>
    <property type="evidence" value="ECO:0007669"/>
    <property type="project" value="UniProtKB-UniRule"/>
</dbReference>
<evidence type="ECO:0000256" key="5">
    <source>
        <dbReference type="ARBA" id="ARBA00007383"/>
    </source>
</evidence>
<dbReference type="CDD" id="cd07182">
    <property type="entry name" value="RNase_HII_bacteria_HII_like"/>
    <property type="match status" value="1"/>
</dbReference>
<feature type="binding site" evidence="12">
    <location>
        <position position="146"/>
    </location>
    <ligand>
        <name>a divalent metal cation</name>
        <dbReference type="ChEBI" id="CHEBI:60240"/>
    </ligand>
</feature>
<keyword evidence="10 12" id="KW-0378">Hydrolase</keyword>
<evidence type="ECO:0000256" key="13">
    <source>
        <dbReference type="RuleBase" id="RU003515"/>
    </source>
</evidence>
<dbReference type="EMBL" id="CP001998">
    <property type="protein sequence ID" value="ADE55717.1"/>
    <property type="molecule type" value="Genomic_DNA"/>
</dbReference>
<dbReference type="GO" id="GO:0006298">
    <property type="term" value="P:mismatch repair"/>
    <property type="evidence" value="ECO:0007669"/>
    <property type="project" value="TreeGrafter"/>
</dbReference>
<dbReference type="InterPro" id="IPR001352">
    <property type="entry name" value="RNase_HII/HIII"/>
</dbReference>
<dbReference type="PANTHER" id="PTHR10954">
    <property type="entry name" value="RIBONUCLEASE H2 SUBUNIT A"/>
    <property type="match status" value="1"/>
</dbReference>
<dbReference type="GO" id="GO:0004523">
    <property type="term" value="F:RNA-DNA hybrid ribonuclease activity"/>
    <property type="evidence" value="ECO:0007669"/>
    <property type="project" value="UniProtKB-UniRule"/>
</dbReference>
<dbReference type="InterPro" id="IPR024567">
    <property type="entry name" value="RNase_HII/HIII_dom"/>
</dbReference>
<dbReference type="STRING" id="583355.Caka_2702"/>
<evidence type="ECO:0000256" key="7">
    <source>
        <dbReference type="ARBA" id="ARBA00022722"/>
    </source>
</evidence>
<protein>
    <recommendedName>
        <fullName evidence="13">Ribonuclease</fullName>
        <ecNumber evidence="13">3.1.26.4</ecNumber>
    </recommendedName>
</protein>
<dbReference type="GO" id="GO:0032299">
    <property type="term" value="C:ribonuclease H2 complex"/>
    <property type="evidence" value="ECO:0007669"/>
    <property type="project" value="TreeGrafter"/>
</dbReference>
<keyword evidence="7 12" id="KW-0540">Nuclease</keyword>
<evidence type="ECO:0000256" key="3">
    <source>
        <dbReference type="ARBA" id="ARBA00004065"/>
    </source>
</evidence>
<gene>
    <name evidence="15" type="ordered locus">Caka_2702</name>
</gene>
<comment type="similarity">
    <text evidence="5 13">Belongs to the RNase HII family.</text>
</comment>
<evidence type="ECO:0000256" key="4">
    <source>
        <dbReference type="ARBA" id="ARBA00004496"/>
    </source>
</evidence>
<evidence type="ECO:0000313" key="16">
    <source>
        <dbReference type="Proteomes" id="UP000000925"/>
    </source>
</evidence>
<comment type="function">
    <text evidence="3 13">Endonuclease that specifically degrades the RNA of RNA-DNA hybrids.</text>
</comment>
<evidence type="ECO:0000256" key="12">
    <source>
        <dbReference type="PROSITE-ProRule" id="PRU01319"/>
    </source>
</evidence>